<evidence type="ECO:0000256" key="6">
    <source>
        <dbReference type="ARBA" id="ARBA00022691"/>
    </source>
</evidence>
<protein>
    <recommendedName>
        <fullName evidence="11 13">S-adenosylmethionine:tRNA ribosyltransferase-isomerase</fullName>
        <ecNumber evidence="10 13">2.4.99.17</ecNumber>
    </recommendedName>
    <alternativeName>
        <fullName evidence="12 13">Queuosine biosynthesis protein QueA</fullName>
    </alternativeName>
</protein>
<evidence type="ECO:0000256" key="5">
    <source>
        <dbReference type="ARBA" id="ARBA00022679"/>
    </source>
</evidence>
<evidence type="ECO:0000256" key="10">
    <source>
        <dbReference type="ARBA" id="ARBA00066503"/>
    </source>
</evidence>
<proteinExistence type="inferred from homology"/>
<evidence type="ECO:0000256" key="8">
    <source>
        <dbReference type="ARBA" id="ARBA00052751"/>
    </source>
</evidence>
<gene>
    <name evidence="13 14" type="primary">queA</name>
    <name evidence="14" type="ORF">H9804_01485</name>
</gene>
<dbReference type="EC" id="2.4.99.17" evidence="10 13"/>
<organism evidence="14 15">
    <name type="scientific">Candidatus Mucispirillum faecigallinarum</name>
    <dbReference type="NCBI Taxonomy" id="2838699"/>
    <lineage>
        <taxon>Bacteria</taxon>
        <taxon>Pseudomonadati</taxon>
        <taxon>Deferribacterota</taxon>
        <taxon>Deferribacteres</taxon>
        <taxon>Deferribacterales</taxon>
        <taxon>Mucispirillaceae</taxon>
        <taxon>Mucispirillum</taxon>
    </lineage>
</organism>
<comment type="catalytic activity">
    <reaction evidence="8 13">
        <text>7-aminomethyl-7-carbaguanosine(34) in tRNA + S-adenosyl-L-methionine = epoxyqueuosine(34) in tRNA + adenine + L-methionine + 2 H(+)</text>
        <dbReference type="Rhea" id="RHEA:32155"/>
        <dbReference type="Rhea" id="RHEA-COMP:10342"/>
        <dbReference type="Rhea" id="RHEA-COMP:18582"/>
        <dbReference type="ChEBI" id="CHEBI:15378"/>
        <dbReference type="ChEBI" id="CHEBI:16708"/>
        <dbReference type="ChEBI" id="CHEBI:57844"/>
        <dbReference type="ChEBI" id="CHEBI:59789"/>
        <dbReference type="ChEBI" id="CHEBI:82833"/>
        <dbReference type="ChEBI" id="CHEBI:194443"/>
        <dbReference type="EC" id="2.4.99.17"/>
    </reaction>
</comment>
<dbReference type="NCBIfam" id="NF001140">
    <property type="entry name" value="PRK00147.1"/>
    <property type="match status" value="1"/>
</dbReference>
<dbReference type="InterPro" id="IPR042119">
    <property type="entry name" value="QueA_dom2"/>
</dbReference>
<evidence type="ECO:0000256" key="2">
    <source>
        <dbReference type="ARBA" id="ARBA00004691"/>
    </source>
</evidence>
<dbReference type="Gene3D" id="3.40.1780.10">
    <property type="entry name" value="QueA-like"/>
    <property type="match status" value="1"/>
</dbReference>
<keyword evidence="4 13" id="KW-0963">Cytoplasm</keyword>
<comment type="caution">
    <text evidence="14">The sequence shown here is derived from an EMBL/GenBank/DDBJ whole genome shotgun (WGS) entry which is preliminary data.</text>
</comment>
<keyword evidence="14" id="KW-0328">Glycosyltransferase</keyword>
<comment type="similarity">
    <text evidence="9 13">Belongs to the QueA family.</text>
</comment>
<keyword evidence="6 13" id="KW-0949">S-adenosyl-L-methionine</keyword>
<reference evidence="14" key="2">
    <citation type="submission" date="2021-04" db="EMBL/GenBank/DDBJ databases">
        <authorList>
            <person name="Gilroy R."/>
        </authorList>
    </citation>
    <scope>NUCLEOTIDE SEQUENCE</scope>
    <source>
        <strain evidence="14">ChiW4-1371</strain>
    </source>
</reference>
<comment type="subunit">
    <text evidence="3 13">Monomer.</text>
</comment>
<comment type="subcellular location">
    <subcellularLocation>
        <location evidence="1 13">Cytoplasm</location>
    </subcellularLocation>
</comment>
<dbReference type="GO" id="GO:0051075">
    <property type="term" value="F:S-adenosylmethionine:tRNA ribosyltransferase-isomerase activity"/>
    <property type="evidence" value="ECO:0007669"/>
    <property type="project" value="UniProtKB-EC"/>
</dbReference>
<evidence type="ECO:0000256" key="12">
    <source>
        <dbReference type="ARBA" id="ARBA00076160"/>
    </source>
</evidence>
<dbReference type="Proteomes" id="UP000824176">
    <property type="component" value="Unassembled WGS sequence"/>
</dbReference>
<evidence type="ECO:0000256" key="3">
    <source>
        <dbReference type="ARBA" id="ARBA00011245"/>
    </source>
</evidence>
<dbReference type="HAMAP" id="MF_00113">
    <property type="entry name" value="QueA"/>
    <property type="match status" value="1"/>
</dbReference>
<sequence length="340" mass="38502">MATKVDKFDYNLPKELIALYPAQKRDKCRLMLVDTVNQSIKDYIFSDIINLIDENTFLVVNNTKVRNARLHAKKITGGASEVFVTDVIDNTHFKGLVRGKFKEGDKVIAEGMVFTLLEKMQDGVWLIQSESDIEKIMQEKGHVPLPPYIDRDDTLQDKTDYQTVYAKNTGSSAAPTAGLHFTNDLLADLKNKGVEIIEITLDVGLGTFRPVKTEYMEDHEMHYERYFIQEEAAEKINTLKSKGKSLLAVGSTSVRALESAANEKGIIKSGESLSNIFIMEPYKFRVVDNMITNFHLPKSTLLAMVTALGGYDLIMQAYHKAVQEKYRFFSYGDAMMIKRK</sequence>
<dbReference type="PANTHER" id="PTHR30307">
    <property type="entry name" value="S-ADENOSYLMETHIONINE:TRNA RIBOSYLTRANSFERASE-ISOMERASE"/>
    <property type="match status" value="1"/>
</dbReference>
<evidence type="ECO:0000313" key="14">
    <source>
        <dbReference type="EMBL" id="HIZ88589.1"/>
    </source>
</evidence>
<reference evidence="14" key="1">
    <citation type="journal article" date="2021" name="PeerJ">
        <title>Extensive microbial diversity within the chicken gut microbiome revealed by metagenomics and culture.</title>
        <authorList>
            <person name="Gilroy R."/>
            <person name="Ravi A."/>
            <person name="Getino M."/>
            <person name="Pursley I."/>
            <person name="Horton D.L."/>
            <person name="Alikhan N.F."/>
            <person name="Baker D."/>
            <person name="Gharbi K."/>
            <person name="Hall N."/>
            <person name="Watson M."/>
            <person name="Adriaenssens E.M."/>
            <person name="Foster-Nyarko E."/>
            <person name="Jarju S."/>
            <person name="Secka A."/>
            <person name="Antonio M."/>
            <person name="Oren A."/>
            <person name="Chaudhuri R.R."/>
            <person name="La Ragione R."/>
            <person name="Hildebrand F."/>
            <person name="Pallen M.J."/>
        </authorList>
    </citation>
    <scope>NUCLEOTIDE SEQUENCE</scope>
    <source>
        <strain evidence="14">ChiW4-1371</strain>
    </source>
</reference>
<dbReference type="EMBL" id="DXAQ01000022">
    <property type="protein sequence ID" value="HIZ88589.1"/>
    <property type="molecule type" value="Genomic_DNA"/>
</dbReference>
<evidence type="ECO:0000313" key="15">
    <source>
        <dbReference type="Proteomes" id="UP000824176"/>
    </source>
</evidence>
<evidence type="ECO:0000256" key="4">
    <source>
        <dbReference type="ARBA" id="ARBA00022490"/>
    </source>
</evidence>
<dbReference type="InterPro" id="IPR036100">
    <property type="entry name" value="QueA_sf"/>
</dbReference>
<accession>A0A9D2GSK9</accession>
<name>A0A9D2GSK9_9BACT</name>
<dbReference type="GO" id="GO:0008616">
    <property type="term" value="P:tRNA queuosine(34) biosynthetic process"/>
    <property type="evidence" value="ECO:0007669"/>
    <property type="project" value="UniProtKB-UniRule"/>
</dbReference>
<dbReference type="FunFam" id="3.40.1780.10:FF:000001">
    <property type="entry name" value="S-adenosylmethionine:tRNA ribosyltransferase-isomerase"/>
    <property type="match status" value="1"/>
</dbReference>
<dbReference type="NCBIfam" id="TIGR00113">
    <property type="entry name" value="queA"/>
    <property type="match status" value="1"/>
</dbReference>
<dbReference type="InterPro" id="IPR003699">
    <property type="entry name" value="QueA"/>
</dbReference>
<comment type="pathway">
    <text evidence="2 13">tRNA modification; tRNA-queuosine biosynthesis.</text>
</comment>
<dbReference type="Gene3D" id="2.40.10.240">
    <property type="entry name" value="QueA-like"/>
    <property type="match status" value="1"/>
</dbReference>
<comment type="function">
    <text evidence="13">Transfers and isomerizes the ribose moiety from AdoMet to the 7-aminomethyl group of 7-deazaguanine (preQ1-tRNA) to give epoxyqueuosine (oQ-tRNA).</text>
</comment>
<evidence type="ECO:0000256" key="13">
    <source>
        <dbReference type="HAMAP-Rule" id="MF_00113"/>
    </source>
</evidence>
<evidence type="ECO:0000256" key="1">
    <source>
        <dbReference type="ARBA" id="ARBA00004496"/>
    </source>
</evidence>
<dbReference type="GO" id="GO:0005737">
    <property type="term" value="C:cytoplasm"/>
    <property type="evidence" value="ECO:0007669"/>
    <property type="project" value="UniProtKB-SubCell"/>
</dbReference>
<keyword evidence="7 13" id="KW-0671">Queuosine biosynthesis</keyword>
<evidence type="ECO:0000256" key="11">
    <source>
        <dbReference type="ARBA" id="ARBA00069325"/>
    </source>
</evidence>
<evidence type="ECO:0000256" key="7">
    <source>
        <dbReference type="ARBA" id="ARBA00022785"/>
    </source>
</evidence>
<dbReference type="SUPFAM" id="SSF111337">
    <property type="entry name" value="QueA-like"/>
    <property type="match status" value="1"/>
</dbReference>
<keyword evidence="5 13" id="KW-0808">Transferase</keyword>
<dbReference type="Pfam" id="PF02547">
    <property type="entry name" value="Queuosine_synth"/>
    <property type="match status" value="1"/>
</dbReference>
<dbReference type="PANTHER" id="PTHR30307:SF0">
    <property type="entry name" value="S-ADENOSYLMETHIONINE:TRNA RIBOSYLTRANSFERASE-ISOMERASE"/>
    <property type="match status" value="1"/>
</dbReference>
<dbReference type="InterPro" id="IPR042118">
    <property type="entry name" value="QueA_dom1"/>
</dbReference>
<evidence type="ECO:0000256" key="9">
    <source>
        <dbReference type="ARBA" id="ARBA00061210"/>
    </source>
</evidence>
<dbReference type="AlphaFoldDB" id="A0A9D2GSK9"/>